<dbReference type="RefSeq" id="WP_182528131.1">
    <property type="nucleotide sequence ID" value="NZ_JACJHT010000015.1"/>
</dbReference>
<protein>
    <recommendedName>
        <fullName evidence="3">Aspartyl-phosphate phosphatase Spo0E family protein</fullName>
    </recommendedName>
</protein>
<proteinExistence type="predicted"/>
<sequence length="60" mass="6990">MQRYRYNSTLRKALLVDIEAARELMIKVGLEEGFTSRDTIIISQFIDQLLNQLEKITSTD</sequence>
<dbReference type="InterPro" id="IPR037208">
    <property type="entry name" value="Spo0E-like_sf"/>
</dbReference>
<dbReference type="Proteomes" id="UP000543174">
    <property type="component" value="Unassembled WGS sequence"/>
</dbReference>
<organism evidence="1 2">
    <name type="scientific">Priestia aryabhattai</name>
    <name type="common">Bacillus aryabhattai</name>
    <dbReference type="NCBI Taxonomy" id="412384"/>
    <lineage>
        <taxon>Bacteria</taxon>
        <taxon>Bacillati</taxon>
        <taxon>Bacillota</taxon>
        <taxon>Bacilli</taxon>
        <taxon>Bacillales</taxon>
        <taxon>Bacillaceae</taxon>
        <taxon>Priestia</taxon>
    </lineage>
</organism>
<evidence type="ECO:0000313" key="2">
    <source>
        <dbReference type="Proteomes" id="UP000543174"/>
    </source>
</evidence>
<evidence type="ECO:0000313" key="1">
    <source>
        <dbReference type="EMBL" id="MBA9042654.1"/>
    </source>
</evidence>
<gene>
    <name evidence="1" type="ORF">HNP21_005791</name>
</gene>
<dbReference type="AlphaFoldDB" id="A0A7W3NGM5"/>
<dbReference type="SUPFAM" id="SSF140500">
    <property type="entry name" value="BAS1536-like"/>
    <property type="match status" value="1"/>
</dbReference>
<dbReference type="Gene3D" id="4.10.280.10">
    <property type="entry name" value="Helix-loop-helix DNA-binding domain"/>
    <property type="match status" value="1"/>
</dbReference>
<dbReference type="EMBL" id="JACJHT010000015">
    <property type="protein sequence ID" value="MBA9042654.1"/>
    <property type="molecule type" value="Genomic_DNA"/>
</dbReference>
<dbReference type="InterPro" id="IPR018540">
    <property type="entry name" value="Spo0E-like"/>
</dbReference>
<reference evidence="1" key="1">
    <citation type="submission" date="2020-08" db="EMBL/GenBank/DDBJ databases">
        <title>Functional genomics of gut bacteria from endangered species of beetles.</title>
        <authorList>
            <person name="Carlos-Shanley C."/>
        </authorList>
    </citation>
    <scope>NUCLEOTIDE SEQUENCE [LARGE SCALE GENOMIC DNA]</scope>
    <source>
        <strain evidence="1">S00060</strain>
    </source>
</reference>
<comment type="caution">
    <text evidence="1">The sequence shown here is derived from an EMBL/GenBank/DDBJ whole genome shotgun (WGS) entry which is preliminary data.</text>
</comment>
<dbReference type="GO" id="GO:0046983">
    <property type="term" value="F:protein dimerization activity"/>
    <property type="evidence" value="ECO:0007669"/>
    <property type="project" value="InterPro"/>
</dbReference>
<accession>A0A7W3NGM5</accession>
<dbReference type="InterPro" id="IPR036638">
    <property type="entry name" value="HLH_DNA-bd_sf"/>
</dbReference>
<dbReference type="Pfam" id="PF09388">
    <property type="entry name" value="SpoOE-like"/>
    <property type="match status" value="1"/>
</dbReference>
<dbReference type="GO" id="GO:0043937">
    <property type="term" value="P:regulation of sporulation"/>
    <property type="evidence" value="ECO:0007669"/>
    <property type="project" value="InterPro"/>
</dbReference>
<keyword evidence="2" id="KW-1185">Reference proteome</keyword>
<name>A0A7W3NGM5_PRIAR</name>
<evidence type="ECO:0008006" key="3">
    <source>
        <dbReference type="Google" id="ProtNLM"/>
    </source>
</evidence>